<dbReference type="RefSeq" id="XP_008611151.1">
    <property type="nucleotide sequence ID" value="XM_008612929.1"/>
</dbReference>
<dbReference type="eggNOG" id="KOG3847">
    <property type="taxonomic scope" value="Eukaryota"/>
</dbReference>
<dbReference type="SUPFAM" id="SSF53474">
    <property type="entry name" value="alpha/beta-Hydrolases"/>
    <property type="match status" value="1"/>
</dbReference>
<evidence type="ECO:0000313" key="8">
    <source>
        <dbReference type="Proteomes" id="UP000030762"/>
    </source>
</evidence>
<organism evidence="7 8">
    <name type="scientific">Saprolegnia diclina (strain VS20)</name>
    <dbReference type="NCBI Taxonomy" id="1156394"/>
    <lineage>
        <taxon>Eukaryota</taxon>
        <taxon>Sar</taxon>
        <taxon>Stramenopiles</taxon>
        <taxon>Oomycota</taxon>
        <taxon>Saprolegniomycetes</taxon>
        <taxon>Saprolegniales</taxon>
        <taxon>Saprolegniaceae</taxon>
        <taxon>Saprolegnia</taxon>
    </lineage>
</organism>
<evidence type="ECO:0000313" key="7">
    <source>
        <dbReference type="EMBL" id="EQC35401.1"/>
    </source>
</evidence>
<sequence>MEHVRAIEVGLVVLTAAQSVLAQVESAAEVGRYIITVVLVGVLAFHVARGVLVPGYALMILNTVLLFGSFSVKYIVIAQALLWVCLALGVYLFPLPAFPKITSTYLNVGCVTERLEDLDVRIFYPSPAPTTSSSKRVFLPYLHHGKHLAIGLSIFAKIPAFIFSHFKNAWLHAVVDVPLLPPPSANGWPVIVFSHGLGGTLEMYAVLHEQLASQGYVVFALNHNDGSSSVNRLVDSTGRVTYDYYHPLPPEAAKDWDNVEYKIRNSQLQQRVANVQSMINAVEMVQADSTSVFYQKLNLDGIGLVGHSFGGATVMTAATRDDRVKAVVAMDVWMAPLDKDVVLEGPRLPVFHLISEQWVNWTTHMETLSKNVSAATHPDTQLYSIKDSRHNNFSDLGLFSPKISQLARAAGKIDVTYVLEVIADVTGAYLKPHLDLGDAPSWTKLEAKYPELSNMRQRTDMSTDGYQTFASPKHTASL</sequence>
<keyword evidence="5" id="KW-0472">Membrane</keyword>
<keyword evidence="2" id="KW-0378">Hydrolase</keyword>
<dbReference type="Gene3D" id="3.40.50.1820">
    <property type="entry name" value="alpha/beta hydrolase"/>
    <property type="match status" value="1"/>
</dbReference>
<name>T0QL15_SAPDV</name>
<feature type="signal peptide" evidence="6">
    <location>
        <begin position="1"/>
        <end position="22"/>
    </location>
</feature>
<keyword evidence="3" id="KW-0442">Lipid degradation</keyword>
<dbReference type="Pfam" id="PF03403">
    <property type="entry name" value="PAF-AH_p_II"/>
    <property type="match status" value="1"/>
</dbReference>
<dbReference type="OMA" id="FELKMFT"/>
<evidence type="ECO:0000256" key="2">
    <source>
        <dbReference type="ARBA" id="ARBA00022801"/>
    </source>
</evidence>
<keyword evidence="5" id="KW-0812">Transmembrane</keyword>
<gene>
    <name evidence="7" type="ORF">SDRG_07111</name>
</gene>
<dbReference type="Proteomes" id="UP000030762">
    <property type="component" value="Unassembled WGS sequence"/>
</dbReference>
<dbReference type="STRING" id="1156394.T0QL15"/>
<dbReference type="GeneID" id="19947838"/>
<reference evidence="7 8" key="1">
    <citation type="submission" date="2012-04" db="EMBL/GenBank/DDBJ databases">
        <title>The Genome Sequence of Saprolegnia declina VS20.</title>
        <authorList>
            <consortium name="The Broad Institute Genome Sequencing Platform"/>
            <person name="Russ C."/>
            <person name="Nusbaum C."/>
            <person name="Tyler B."/>
            <person name="van West P."/>
            <person name="Dieguez-Uribeondo J."/>
            <person name="de Bruijn I."/>
            <person name="Tripathy S."/>
            <person name="Jiang R."/>
            <person name="Young S.K."/>
            <person name="Zeng Q."/>
            <person name="Gargeya S."/>
            <person name="Fitzgerald M."/>
            <person name="Haas B."/>
            <person name="Abouelleil A."/>
            <person name="Alvarado L."/>
            <person name="Arachchi H.M."/>
            <person name="Berlin A."/>
            <person name="Chapman S.B."/>
            <person name="Goldberg J."/>
            <person name="Griggs A."/>
            <person name="Gujja S."/>
            <person name="Hansen M."/>
            <person name="Howarth C."/>
            <person name="Imamovic A."/>
            <person name="Larimer J."/>
            <person name="McCowen C."/>
            <person name="Montmayeur A."/>
            <person name="Murphy C."/>
            <person name="Neiman D."/>
            <person name="Pearson M."/>
            <person name="Priest M."/>
            <person name="Roberts A."/>
            <person name="Saif S."/>
            <person name="Shea T."/>
            <person name="Sisk P."/>
            <person name="Sykes S."/>
            <person name="Wortman J."/>
            <person name="Nusbaum C."/>
            <person name="Birren B."/>
        </authorList>
    </citation>
    <scope>NUCLEOTIDE SEQUENCE [LARGE SCALE GENOMIC DNA]</scope>
    <source>
        <strain evidence="7 8">VS20</strain>
    </source>
</reference>
<evidence type="ECO:0000256" key="4">
    <source>
        <dbReference type="ARBA" id="ARBA00023098"/>
    </source>
</evidence>
<dbReference type="InterPro" id="IPR029058">
    <property type="entry name" value="AB_hydrolase_fold"/>
</dbReference>
<keyword evidence="4" id="KW-0443">Lipid metabolism</keyword>
<dbReference type="VEuPathDB" id="FungiDB:SDRG_07111"/>
<proteinExistence type="predicted"/>
<dbReference type="PANTHER" id="PTHR10272:SF0">
    <property type="entry name" value="PLATELET-ACTIVATING FACTOR ACETYLHYDROLASE"/>
    <property type="match status" value="1"/>
</dbReference>
<dbReference type="InParanoid" id="T0QL15"/>
<evidence type="ECO:0000256" key="6">
    <source>
        <dbReference type="SAM" id="SignalP"/>
    </source>
</evidence>
<feature type="transmembrane region" description="Helical" evidence="5">
    <location>
        <begin position="64"/>
        <end position="93"/>
    </location>
</feature>
<keyword evidence="5" id="KW-1133">Transmembrane helix</keyword>
<keyword evidence="8" id="KW-1185">Reference proteome</keyword>
<feature type="transmembrane region" description="Helical" evidence="5">
    <location>
        <begin position="32"/>
        <end position="52"/>
    </location>
</feature>
<dbReference type="PANTHER" id="PTHR10272">
    <property type="entry name" value="PLATELET-ACTIVATING FACTOR ACETYLHYDROLASE"/>
    <property type="match status" value="1"/>
</dbReference>
<evidence type="ECO:0000256" key="3">
    <source>
        <dbReference type="ARBA" id="ARBA00022963"/>
    </source>
</evidence>
<evidence type="ECO:0000256" key="5">
    <source>
        <dbReference type="SAM" id="Phobius"/>
    </source>
</evidence>
<dbReference type="EMBL" id="JH767151">
    <property type="protein sequence ID" value="EQC35401.1"/>
    <property type="molecule type" value="Genomic_DNA"/>
</dbReference>
<feature type="chain" id="PRO_5004583347" description="1-alkyl-2-acetylglycerophosphocholine esterase" evidence="6">
    <location>
        <begin position="23"/>
        <end position="478"/>
    </location>
</feature>
<dbReference type="GO" id="GO:0016042">
    <property type="term" value="P:lipid catabolic process"/>
    <property type="evidence" value="ECO:0007669"/>
    <property type="project" value="UniProtKB-KW"/>
</dbReference>
<evidence type="ECO:0000256" key="1">
    <source>
        <dbReference type="ARBA" id="ARBA00013201"/>
    </source>
</evidence>
<accession>T0QL15</accession>
<protein>
    <recommendedName>
        <fullName evidence="1">1-alkyl-2-acetylglycerophosphocholine esterase</fullName>
        <ecNumber evidence="1">3.1.1.47</ecNumber>
    </recommendedName>
</protein>
<dbReference type="EC" id="3.1.1.47" evidence="1"/>
<dbReference type="GO" id="GO:0003847">
    <property type="term" value="F:1-alkyl-2-acetylglycerophosphocholine esterase activity"/>
    <property type="evidence" value="ECO:0007669"/>
    <property type="project" value="UniProtKB-EC"/>
</dbReference>
<dbReference type="AlphaFoldDB" id="T0QL15"/>
<dbReference type="OrthoDB" id="2363873at2759"/>
<keyword evidence="6" id="KW-0732">Signal</keyword>